<dbReference type="OrthoDB" id="550804at2759"/>
<evidence type="ECO:0000256" key="5">
    <source>
        <dbReference type="ARBA" id="ARBA00022734"/>
    </source>
</evidence>
<keyword evidence="7" id="KW-1015">Disulfide bond</keyword>
<dbReference type="Proteomes" id="UP000075714">
    <property type="component" value="Unassembled WGS sequence"/>
</dbReference>
<comment type="caution">
    <text evidence="9">The sequence shown here is derived from an EMBL/GenBank/DDBJ whole genome shotgun (WGS) entry which is preliminary data.</text>
</comment>
<dbReference type="PROSITE" id="PS51212">
    <property type="entry name" value="WSC"/>
    <property type="match status" value="1"/>
</dbReference>
<keyword evidence="10" id="KW-1185">Reference proteome</keyword>
<evidence type="ECO:0000256" key="2">
    <source>
        <dbReference type="ARBA" id="ARBA00010147"/>
    </source>
</evidence>
<dbReference type="GO" id="GO:0001868">
    <property type="term" value="P:regulation of complement activation, lectin pathway"/>
    <property type="evidence" value="ECO:0007669"/>
    <property type="project" value="UniProtKB-ARBA"/>
</dbReference>
<comment type="subunit">
    <text evidence="3">Homotrimer.</text>
</comment>
<dbReference type="Pfam" id="PF22633">
    <property type="entry name" value="F5_F8_type_C_2"/>
    <property type="match status" value="1"/>
</dbReference>
<evidence type="ECO:0000256" key="4">
    <source>
        <dbReference type="ARBA" id="ARBA00022723"/>
    </source>
</evidence>
<keyword evidence="4" id="KW-0479">Metal-binding</keyword>
<organism evidence="9 10">
    <name type="scientific">Gonium pectorale</name>
    <name type="common">Green alga</name>
    <dbReference type="NCBI Taxonomy" id="33097"/>
    <lineage>
        <taxon>Eukaryota</taxon>
        <taxon>Viridiplantae</taxon>
        <taxon>Chlorophyta</taxon>
        <taxon>core chlorophytes</taxon>
        <taxon>Chlorophyceae</taxon>
        <taxon>CS clade</taxon>
        <taxon>Chlamydomonadales</taxon>
        <taxon>Volvocaceae</taxon>
        <taxon>Gonium</taxon>
    </lineage>
</organism>
<dbReference type="PANTHER" id="PTHR45713:SF6">
    <property type="entry name" value="F5_8 TYPE C DOMAIN-CONTAINING PROTEIN"/>
    <property type="match status" value="1"/>
</dbReference>
<dbReference type="GO" id="GO:0042806">
    <property type="term" value="F:fucose binding"/>
    <property type="evidence" value="ECO:0007669"/>
    <property type="project" value="UniProtKB-ARBA"/>
</dbReference>
<dbReference type="GO" id="GO:0046872">
    <property type="term" value="F:metal ion binding"/>
    <property type="evidence" value="ECO:0007669"/>
    <property type="project" value="UniProtKB-KW"/>
</dbReference>
<comment type="similarity">
    <text evidence="2">Belongs to the fucolectin family.</text>
</comment>
<evidence type="ECO:0000256" key="3">
    <source>
        <dbReference type="ARBA" id="ARBA00011233"/>
    </source>
</evidence>
<dbReference type="InterPro" id="IPR051941">
    <property type="entry name" value="BG_Antigen-Binding_Lectin"/>
</dbReference>
<evidence type="ECO:0000259" key="8">
    <source>
        <dbReference type="PROSITE" id="PS51212"/>
    </source>
</evidence>
<reference evidence="10" key="1">
    <citation type="journal article" date="2016" name="Nat. Commun.">
        <title>The Gonium pectorale genome demonstrates co-option of cell cycle regulation during the evolution of multicellularity.</title>
        <authorList>
            <person name="Hanschen E.R."/>
            <person name="Marriage T.N."/>
            <person name="Ferris P.J."/>
            <person name="Hamaji T."/>
            <person name="Toyoda A."/>
            <person name="Fujiyama A."/>
            <person name="Neme R."/>
            <person name="Noguchi H."/>
            <person name="Minakuchi Y."/>
            <person name="Suzuki M."/>
            <person name="Kawai-Toyooka H."/>
            <person name="Smith D.R."/>
            <person name="Sparks H."/>
            <person name="Anderson J."/>
            <person name="Bakaric R."/>
            <person name="Luria V."/>
            <person name="Karger A."/>
            <person name="Kirschner M.W."/>
            <person name="Durand P.M."/>
            <person name="Michod R.E."/>
            <person name="Nozaki H."/>
            <person name="Olson B.J."/>
        </authorList>
    </citation>
    <scope>NUCLEOTIDE SEQUENCE [LARGE SCALE GENOMIC DNA]</scope>
    <source>
        <strain evidence="10">NIES-2863</strain>
    </source>
</reference>
<dbReference type="InterPro" id="IPR008979">
    <property type="entry name" value="Galactose-bd-like_sf"/>
</dbReference>
<comment type="function">
    <text evidence="1">Acts as a defensive agent. Recognizes blood group fucosylated oligosaccharides including A, B, H and Lewis B-type antigens. Does not recognize Lewis A antigen and has low affinity for monovalent haptens.</text>
</comment>
<proteinExistence type="inferred from homology"/>
<dbReference type="PANTHER" id="PTHR45713">
    <property type="entry name" value="FTP DOMAIN-CONTAINING PROTEIN"/>
    <property type="match status" value="1"/>
</dbReference>
<dbReference type="InterPro" id="IPR002889">
    <property type="entry name" value="WSC_carb-bd"/>
</dbReference>
<dbReference type="GO" id="GO:0010185">
    <property type="term" value="P:regulation of cellular defense response"/>
    <property type="evidence" value="ECO:0007669"/>
    <property type="project" value="UniProtKB-ARBA"/>
</dbReference>
<evidence type="ECO:0000256" key="7">
    <source>
        <dbReference type="ARBA" id="ARBA00023157"/>
    </source>
</evidence>
<dbReference type="Gene3D" id="2.60.120.260">
    <property type="entry name" value="Galactose-binding domain-like"/>
    <property type="match status" value="1"/>
</dbReference>
<dbReference type="SMART" id="SM00607">
    <property type="entry name" value="FTP"/>
    <property type="match status" value="1"/>
</dbReference>
<keyword evidence="5" id="KW-0430">Lectin</keyword>
<dbReference type="Pfam" id="PF01822">
    <property type="entry name" value="WSC"/>
    <property type="match status" value="1"/>
</dbReference>
<accession>A0A150G9I5</accession>
<evidence type="ECO:0000256" key="1">
    <source>
        <dbReference type="ARBA" id="ARBA00002219"/>
    </source>
</evidence>
<evidence type="ECO:0000313" key="9">
    <source>
        <dbReference type="EMBL" id="KXZ46010.1"/>
    </source>
</evidence>
<feature type="domain" description="WSC" evidence="8">
    <location>
        <begin position="98"/>
        <end position="195"/>
    </location>
</feature>
<keyword evidence="6" id="KW-0106">Calcium</keyword>
<name>A0A150G9I5_GONPE</name>
<evidence type="ECO:0000313" key="10">
    <source>
        <dbReference type="Proteomes" id="UP000075714"/>
    </source>
</evidence>
<dbReference type="InterPro" id="IPR006585">
    <property type="entry name" value="FTP1"/>
</dbReference>
<dbReference type="EMBL" id="LSYV01000049">
    <property type="protein sequence ID" value="KXZ46010.1"/>
    <property type="molecule type" value="Genomic_DNA"/>
</dbReference>
<gene>
    <name evidence="9" type="ORF">GPECTOR_48g442</name>
</gene>
<protein>
    <recommendedName>
        <fullName evidence="8">WSC domain-containing protein</fullName>
    </recommendedName>
</protein>
<dbReference type="AlphaFoldDB" id="A0A150G9I5"/>
<sequence length="693" mass="70326">MRKAPKTRVTQDFCAAGACGPASCSNVAASWTCGPCPNYTFTTTTTVLGVKGPTCLGYDAGYYLGCFAASTGGSSALPVQLAKEGATPRLCAALARAAAAELGCFADVTTSVSDAGRLLPRRISPDGLLPAACSARAASAKLAVYGMQSGGQCFGGTDFKRAFSLGPSTKCRAACTADPLQICGGRSANSVFLTGGVEDGPPNLALQRPAYASSTVRPSVPQKAVDGRTYYSKINGLPYIFHSNDTGSTLSGPWLSVDLGAPAMISRIVIWNRCDCCAERLQKAELRIGNVSITTAPADTAQIAENPIAWKQTVSLGLCASEVVTFSTPEVGRWVTLQNKNLDRLSYLHITELQVFGYYPGSYSSYQGWVAPSWPIPTQASTAASTIVTVATSTTSTPSTSTPTVTSSAPSKPSTTAFTTAAISTPAPFKASTTTIAVATVAASNPPKPSTTAFTTAAIATPAPFKASTTTIAVVATVATFNPPKPSTTATITVPTVASPTPCKPSTAVIAVPTVTSSAPKPRITSCTSATCAASTSSKPAFTAFTVSAVATSAPTKPCITSFAIATVASSTPAFATATSAPSKPSTVACTTAAVATVTPITPSKPPTSTFTTATVAITTATYCSRRGCVTVTVTAAAAVAHPSFADSDLSTSSVITRRGCVTVTITAAAAVAHPSFADADLSTSSVHHQVSV</sequence>
<dbReference type="SUPFAM" id="SSF49785">
    <property type="entry name" value="Galactose-binding domain-like"/>
    <property type="match status" value="1"/>
</dbReference>
<evidence type="ECO:0000256" key="6">
    <source>
        <dbReference type="ARBA" id="ARBA00022837"/>
    </source>
</evidence>